<proteinExistence type="predicted"/>
<reference evidence="1 2" key="2">
    <citation type="submission" date="2015-01" db="EMBL/GenBank/DDBJ databases">
        <authorList>
            <consortium name="NBRP consortium"/>
            <person name="Sawabe T."/>
            <person name="Meirelles P."/>
            <person name="Feng G."/>
            <person name="Sayaka M."/>
            <person name="Hattori M."/>
            <person name="Ohkuma M."/>
        </authorList>
    </citation>
    <scope>NUCLEOTIDE SEQUENCE [LARGE SCALE GENOMIC DNA]</scope>
    <source>
        <strain evidence="2">JCM 19241</strain>
    </source>
</reference>
<protein>
    <submittedName>
        <fullName evidence="1">AmpG permease</fullName>
    </submittedName>
</protein>
<evidence type="ECO:0000313" key="2">
    <source>
        <dbReference type="Proteomes" id="UP000031666"/>
    </source>
</evidence>
<dbReference type="AlphaFoldDB" id="A0A0B8QU08"/>
<name>A0A0B8QU08_9VIBR</name>
<dbReference type="EMBL" id="BBSC01000014">
    <property type="protein sequence ID" value="GAM78408.1"/>
    <property type="molecule type" value="Genomic_DNA"/>
</dbReference>
<reference evidence="1 2" key="1">
    <citation type="submission" date="2015-01" db="EMBL/GenBank/DDBJ databases">
        <title>Vibrio sp. C94 JCM 19241 whole genome shotgun sequence.</title>
        <authorList>
            <person name="Sawabe T."/>
            <person name="Meirelles P."/>
            <person name="Feng G."/>
            <person name="Sayaka M."/>
            <person name="Hattori M."/>
            <person name="Ohkuma M."/>
        </authorList>
    </citation>
    <scope>NUCLEOTIDE SEQUENCE [LARGE SCALE GENOMIC DNA]</scope>
    <source>
        <strain evidence="2">JCM 19241</strain>
    </source>
</reference>
<dbReference type="STRING" id="1481914.JCM19241_3746"/>
<evidence type="ECO:0000313" key="1">
    <source>
        <dbReference type="EMBL" id="GAM78408.1"/>
    </source>
</evidence>
<organism evidence="1 2">
    <name type="scientific">Vibrio ishigakensis</name>
    <dbReference type="NCBI Taxonomy" id="1481914"/>
    <lineage>
        <taxon>Bacteria</taxon>
        <taxon>Pseudomonadati</taxon>
        <taxon>Pseudomonadota</taxon>
        <taxon>Gammaproteobacteria</taxon>
        <taxon>Vibrionales</taxon>
        <taxon>Vibrionaceae</taxon>
        <taxon>Vibrio</taxon>
    </lineage>
</organism>
<dbReference type="Proteomes" id="UP000031666">
    <property type="component" value="Unassembled WGS sequence"/>
</dbReference>
<accession>A0A0B8QU08</accession>
<sequence length="69" mass="7137">MDLALSGGHSGCTLGIAGVDPAKNLMFTSMLALCIAIASATKDVAIDAYRIDTFPKSEPSKLPQASAWP</sequence>
<gene>
    <name evidence="1" type="ORF">JCM19241_3746</name>
</gene>
<comment type="caution">
    <text evidence="1">The sequence shown here is derived from an EMBL/GenBank/DDBJ whole genome shotgun (WGS) entry which is preliminary data.</text>
</comment>